<gene>
    <name evidence="3" type="ORF">GCM10022383_03080</name>
</gene>
<dbReference type="Proteomes" id="UP001501591">
    <property type="component" value="Unassembled WGS sequence"/>
</dbReference>
<feature type="domain" description="Glycosyltransferase 2-like" evidence="1">
    <location>
        <begin position="525"/>
        <end position="627"/>
    </location>
</feature>
<evidence type="ECO:0000259" key="1">
    <source>
        <dbReference type="Pfam" id="PF00535"/>
    </source>
</evidence>
<feature type="domain" description="Spore protein YkvP/CgeB glycosyl transferase-like" evidence="2">
    <location>
        <begin position="965"/>
        <end position="1106"/>
    </location>
</feature>
<dbReference type="PANTHER" id="PTHR43179">
    <property type="entry name" value="RHAMNOSYLTRANSFERASE WBBL"/>
    <property type="match status" value="1"/>
</dbReference>
<name>A0ABP7MPB2_9MICO</name>
<dbReference type="Pfam" id="PF00535">
    <property type="entry name" value="Glycos_transf_2"/>
    <property type="match status" value="1"/>
</dbReference>
<evidence type="ECO:0008006" key="5">
    <source>
        <dbReference type="Google" id="ProtNLM"/>
    </source>
</evidence>
<reference evidence="4" key="1">
    <citation type="journal article" date="2019" name="Int. J. Syst. Evol. Microbiol.">
        <title>The Global Catalogue of Microorganisms (GCM) 10K type strain sequencing project: providing services to taxonomists for standard genome sequencing and annotation.</title>
        <authorList>
            <consortium name="The Broad Institute Genomics Platform"/>
            <consortium name="The Broad Institute Genome Sequencing Center for Infectious Disease"/>
            <person name="Wu L."/>
            <person name="Ma J."/>
        </authorList>
    </citation>
    <scope>NUCLEOTIDE SEQUENCE [LARGE SCALE GENOMIC DNA]</scope>
    <source>
        <strain evidence="4">JCM 17024</strain>
    </source>
</reference>
<dbReference type="PANTHER" id="PTHR43179:SF7">
    <property type="entry name" value="RHAMNOSYLTRANSFERASE WBBL"/>
    <property type="match status" value="1"/>
</dbReference>
<dbReference type="SUPFAM" id="SSF53448">
    <property type="entry name" value="Nucleotide-diphospho-sugar transferases"/>
    <property type="match status" value="1"/>
</dbReference>
<evidence type="ECO:0000313" key="3">
    <source>
        <dbReference type="EMBL" id="GAA3927432.1"/>
    </source>
</evidence>
<keyword evidence="4" id="KW-1185">Reference proteome</keyword>
<dbReference type="InterPro" id="IPR001173">
    <property type="entry name" value="Glyco_trans_2-like"/>
</dbReference>
<accession>A0ABP7MPB2</accession>
<organism evidence="3 4">
    <name type="scientific">Microbacterium soli</name>
    <dbReference type="NCBI Taxonomy" id="446075"/>
    <lineage>
        <taxon>Bacteria</taxon>
        <taxon>Bacillati</taxon>
        <taxon>Actinomycetota</taxon>
        <taxon>Actinomycetes</taxon>
        <taxon>Micrococcales</taxon>
        <taxon>Microbacteriaceae</taxon>
        <taxon>Microbacterium</taxon>
    </lineage>
</organism>
<proteinExistence type="predicted"/>
<comment type="caution">
    <text evidence="3">The sequence shown here is derived from an EMBL/GenBank/DDBJ whole genome shotgun (WGS) entry which is preliminary data.</text>
</comment>
<evidence type="ECO:0000313" key="4">
    <source>
        <dbReference type="Proteomes" id="UP001501591"/>
    </source>
</evidence>
<dbReference type="EMBL" id="BAABCP010000001">
    <property type="protein sequence ID" value="GAA3927432.1"/>
    <property type="molecule type" value="Genomic_DNA"/>
</dbReference>
<dbReference type="Pfam" id="PF13524">
    <property type="entry name" value="Glyco_trans_1_2"/>
    <property type="match status" value="1"/>
</dbReference>
<protein>
    <recommendedName>
        <fullName evidence="5">Glycosyltransferase</fullName>
    </recommendedName>
</protein>
<dbReference type="InterPro" id="IPR029044">
    <property type="entry name" value="Nucleotide-diphossugar_trans"/>
</dbReference>
<dbReference type="InterPro" id="IPR055259">
    <property type="entry name" value="YkvP/CgeB_Glyco_trans-like"/>
</dbReference>
<dbReference type="RefSeq" id="WP_344817732.1">
    <property type="nucleotide sequence ID" value="NZ_BAABCP010000001.1"/>
</dbReference>
<evidence type="ECO:0000259" key="2">
    <source>
        <dbReference type="Pfam" id="PF13524"/>
    </source>
</evidence>
<dbReference type="Gene3D" id="3.90.550.10">
    <property type="entry name" value="Spore Coat Polysaccharide Biosynthesis Protein SpsA, Chain A"/>
    <property type="match status" value="1"/>
</dbReference>
<sequence length="1118" mass="123052">MRLWKHRSRGPEPDEVELPLLHPERIVAREYYGAVLGIRFADDREAAEHYLADGWRSGVVPHPFLDFAMVRSSMDAAVTLRDALREFASTAEAHAELGGAGPLIDGEELSKTGMVGAADDIALLLRQDAATIDAVPLRGGSTWAQAREFFASTQGVAERLRDAGFLDQDFYGRQRPRPFLTWHAALDDYLVVGERSGAIPNWAFEPEWHAAHDAAQQRGVRPVNQLLWYVDQGEQTSTSPLGDGADGRPLRLEEILNEPADALMSGARPAAVTWGEARNVVADSFPVKPMTAPPRRAPLRGRKGVDVAVIVDARHLATEANIADLHRLARSQRTDGRTIYIVSDAADGHEPPLAVRFEDEERVQVVSCSVGEPFGAVAVRVIQDGAHEAWTLWRPGQVWKDDGLIATARALDGYPEAAGVGAHTPAAPQDWGDPQGALWRARLDAAGIIFRSSRITPDPARDFGANADAVYRLGETGTGVVIEGDRFWARGYDAQAHANRAGANSARASHSSVPESTLPEGIAVTVIVPTFEDWRMTLEAVRAVRATSDAGVIVIDNGSRRAVGAILRSAFLGDRHVQYVRLARNADFAAGSHLGARMAQSEYLVFLNNDTIVQPGWLGPLIGALKGAVAAQPVLTFADGTVQAAGTVFSGGLSMPAHVLAGYHPADLPERIGEYDFSALTGACLAVRREHYVEVGGFDAEYVNGMEDIDLSLKLKSAAAGPLRVVTESRVRHLESRTPGRFRYAMPNRVRFAQRWRAELLESLDDRAILDGTPLRLDRVIRGEQRGGILREVSWQVTPRESALEISERPERLRWALKIPSPGTLLGDRWGDTFFAEDLATALRGLGQQVVIDRRSSWERSGAEYDDVNLVLRGIHAFTPLAPAVNLMWVISHPDQVSIDELSYGWDRVYSAGPRWAEETARRAGIRIETLLQATDPDRFRPSDRDDAPREGVLFVGRTRGERRRVVVDAARVAEDLEVYGDDGWEQHIDRRFIRGQVMPNQALPQAYRRARVVLNDHWDDMRRGGFVSNRLFDAVASGVRVVSDEIDGLAEIFGAQVRTYTSEDELRELLSPAAQGWPSESESRRAAERIRAEHSFQARARVLLDDAMRARSARSAL</sequence>